<reference evidence="1 2" key="1">
    <citation type="submission" date="2016-01" db="EMBL/GenBank/DDBJ databases">
        <title>The new phylogeny of the genus Mycobacterium.</title>
        <authorList>
            <person name="Tarcisio F."/>
            <person name="Conor M."/>
            <person name="Antonella G."/>
            <person name="Elisabetta G."/>
            <person name="Giulia F.S."/>
            <person name="Sara T."/>
            <person name="Anna F."/>
            <person name="Clotilde B."/>
            <person name="Roberto B."/>
            <person name="Veronica D.S."/>
            <person name="Fabio R."/>
            <person name="Monica P."/>
            <person name="Olivier J."/>
            <person name="Enrico T."/>
            <person name="Nicola S."/>
        </authorList>
    </citation>
    <scope>NUCLEOTIDE SEQUENCE [LARGE SCALE GENOMIC DNA]</scope>
    <source>
        <strain evidence="1 2">DSM 44616</strain>
    </source>
</reference>
<evidence type="ECO:0000313" key="1">
    <source>
        <dbReference type="EMBL" id="ORW70446.1"/>
    </source>
</evidence>
<accession>A0AAJ3NNR2</accession>
<protein>
    <submittedName>
        <fullName evidence="1">Uncharacterized protein</fullName>
    </submittedName>
</protein>
<gene>
    <name evidence="1" type="ORF">AWC23_17125</name>
</gene>
<dbReference type="EMBL" id="LQPR01000040">
    <property type="protein sequence ID" value="ORW70446.1"/>
    <property type="molecule type" value="Genomic_DNA"/>
</dbReference>
<comment type="caution">
    <text evidence="1">The sequence shown here is derived from an EMBL/GenBank/DDBJ whole genome shotgun (WGS) entry which is preliminary data.</text>
</comment>
<proteinExistence type="predicted"/>
<keyword evidence="2" id="KW-1185">Reference proteome</keyword>
<dbReference type="AlphaFoldDB" id="A0AAJ3NNR2"/>
<sequence>MANWQRLDQSSLDEAEEWAVEEVFLLLIPGDVATYCGSRVKDGTTVRDREALEQLMRCSLNALLEQVEWFEHDDVIELSADGTLIVAEYACRANPVPVLDKVMASEVEAREHCKRGKTYKSHDGEERTTTPEREYEWYRQRLRPYHELLRQWCGGHRSITVYERLTAAEAEVRRLNILLARAVDTLAEHNKIHADIYEREHNEERITPENVRPIVDRPLAPWELPVREIPVRRGRSW</sequence>
<dbReference type="Proteomes" id="UP000193387">
    <property type="component" value="Unassembled WGS sequence"/>
</dbReference>
<name>A0AAJ3NNR2_9MYCO</name>
<organism evidence="1 2">
    <name type="scientific">Mycobacterium saskatchewanense</name>
    <dbReference type="NCBI Taxonomy" id="220927"/>
    <lineage>
        <taxon>Bacteria</taxon>
        <taxon>Bacillati</taxon>
        <taxon>Actinomycetota</taxon>
        <taxon>Actinomycetes</taxon>
        <taxon>Mycobacteriales</taxon>
        <taxon>Mycobacteriaceae</taxon>
        <taxon>Mycobacterium</taxon>
        <taxon>Mycobacterium simiae complex</taxon>
    </lineage>
</organism>
<evidence type="ECO:0000313" key="2">
    <source>
        <dbReference type="Proteomes" id="UP000193387"/>
    </source>
</evidence>